<sequence length="168" mass="19194">MSHSSSTIKTRRAHPLGITQHPTEDWVVQLARSLAGDLEETGNRFRYLIRDRDAKVGAALDAAFAPTGIEIVLTAPQAPRMNAFAERWIGSVYRECTDRILITGERHLRHVLDVYVAHHNAGRSHQGDEMLLRTHEDEPNMIPFSAPIDRIRRRQRLDRLLNEYRPAA</sequence>
<dbReference type="Pfam" id="PF13683">
    <property type="entry name" value="rve_3"/>
    <property type="match status" value="1"/>
</dbReference>
<dbReference type="InterPro" id="IPR036397">
    <property type="entry name" value="RNaseH_sf"/>
</dbReference>
<proteinExistence type="predicted"/>
<accession>A0A4V2YHW9</accession>
<dbReference type="OrthoDB" id="1551204at2"/>
<reference evidence="2 3" key="1">
    <citation type="submission" date="2019-03" db="EMBL/GenBank/DDBJ databases">
        <title>Draft genome sequences of novel Actinobacteria.</title>
        <authorList>
            <person name="Sahin N."/>
            <person name="Ay H."/>
            <person name="Saygin H."/>
        </authorList>
    </citation>
    <scope>NUCLEOTIDE SEQUENCE [LARGE SCALE GENOMIC DNA]</scope>
    <source>
        <strain evidence="2 3">7K502</strain>
    </source>
</reference>
<comment type="caution">
    <text evidence="2">The sequence shown here is derived from an EMBL/GenBank/DDBJ whole genome shotgun (WGS) entry which is preliminary data.</text>
</comment>
<keyword evidence="3" id="KW-1185">Reference proteome</keyword>
<dbReference type="EMBL" id="SMKW01000193">
    <property type="protein sequence ID" value="TDD32637.1"/>
    <property type="molecule type" value="Genomic_DNA"/>
</dbReference>
<dbReference type="AlphaFoldDB" id="A0A4V2YHW9"/>
<evidence type="ECO:0000259" key="1">
    <source>
        <dbReference type="Pfam" id="PF13683"/>
    </source>
</evidence>
<gene>
    <name evidence="2" type="ORF">E1288_46115</name>
</gene>
<evidence type="ECO:0000313" key="2">
    <source>
        <dbReference type="EMBL" id="TDD32637.1"/>
    </source>
</evidence>
<dbReference type="GO" id="GO:0003676">
    <property type="term" value="F:nucleic acid binding"/>
    <property type="evidence" value="ECO:0007669"/>
    <property type="project" value="InterPro"/>
</dbReference>
<name>A0A4V2YHW9_9PSEU</name>
<protein>
    <submittedName>
        <fullName evidence="2">Integrase</fullName>
    </submittedName>
</protein>
<dbReference type="GO" id="GO:0015074">
    <property type="term" value="P:DNA integration"/>
    <property type="evidence" value="ECO:0007669"/>
    <property type="project" value="InterPro"/>
</dbReference>
<dbReference type="Proteomes" id="UP000294947">
    <property type="component" value="Unassembled WGS sequence"/>
</dbReference>
<dbReference type="SUPFAM" id="SSF53098">
    <property type="entry name" value="Ribonuclease H-like"/>
    <property type="match status" value="1"/>
</dbReference>
<evidence type="ECO:0000313" key="3">
    <source>
        <dbReference type="Proteomes" id="UP000294947"/>
    </source>
</evidence>
<feature type="domain" description="Integrase catalytic" evidence="1">
    <location>
        <begin position="68"/>
        <end position="127"/>
    </location>
</feature>
<organism evidence="2 3">
    <name type="scientific">Saccharopolyspora elongata</name>
    <dbReference type="NCBI Taxonomy" id="2530387"/>
    <lineage>
        <taxon>Bacteria</taxon>
        <taxon>Bacillati</taxon>
        <taxon>Actinomycetota</taxon>
        <taxon>Actinomycetes</taxon>
        <taxon>Pseudonocardiales</taxon>
        <taxon>Pseudonocardiaceae</taxon>
        <taxon>Saccharopolyspora</taxon>
    </lineage>
</organism>
<dbReference type="Gene3D" id="3.30.420.10">
    <property type="entry name" value="Ribonuclease H-like superfamily/Ribonuclease H"/>
    <property type="match status" value="1"/>
</dbReference>
<dbReference type="InterPro" id="IPR012337">
    <property type="entry name" value="RNaseH-like_sf"/>
</dbReference>
<dbReference type="InterPro" id="IPR001584">
    <property type="entry name" value="Integrase_cat-core"/>
</dbReference>